<organism evidence="12 13">
    <name type="scientific">Skeletonema marinoi</name>
    <dbReference type="NCBI Taxonomy" id="267567"/>
    <lineage>
        <taxon>Eukaryota</taxon>
        <taxon>Sar</taxon>
        <taxon>Stramenopiles</taxon>
        <taxon>Ochrophyta</taxon>
        <taxon>Bacillariophyta</taxon>
        <taxon>Coscinodiscophyceae</taxon>
        <taxon>Thalassiosirophycidae</taxon>
        <taxon>Thalassiosirales</taxon>
        <taxon>Skeletonemataceae</taxon>
        <taxon>Skeletonema</taxon>
        <taxon>Skeletonema marinoi-dohrnii complex</taxon>
    </lineage>
</organism>
<dbReference type="AlphaFoldDB" id="A0AAD9D676"/>
<keyword evidence="13" id="KW-1185">Reference proteome</keyword>
<evidence type="ECO:0000313" key="12">
    <source>
        <dbReference type="EMBL" id="KAK1735611.1"/>
    </source>
</evidence>
<evidence type="ECO:0000256" key="6">
    <source>
        <dbReference type="ARBA" id="ARBA00022692"/>
    </source>
</evidence>
<evidence type="ECO:0000256" key="4">
    <source>
        <dbReference type="ARBA" id="ARBA00022448"/>
    </source>
</evidence>
<sequence>MPFHGQDAWRRHPLFTNLWKDPLPGFRPAVMVFGAYMVGEYAYKWLNYQMLAPSTKKGGH</sequence>
<keyword evidence="9" id="KW-1133">Transmembrane helix</keyword>
<keyword evidence="10" id="KW-0496">Mitochondrion</keyword>
<comment type="subcellular location">
    <subcellularLocation>
        <location evidence="2">Mitochondrion inner membrane</location>
        <topology evidence="2">Single-pass membrane protein</topology>
        <orientation evidence="2">Matrix side</orientation>
    </subcellularLocation>
</comment>
<evidence type="ECO:0000256" key="1">
    <source>
        <dbReference type="ARBA" id="ARBA00003195"/>
    </source>
</evidence>
<name>A0AAD9D676_9STRA</name>
<keyword evidence="4" id="KW-0813">Transport</keyword>
<keyword evidence="6" id="KW-0812">Transmembrane</keyword>
<dbReference type="InterPro" id="IPR012576">
    <property type="entry name" value="NDUFB3"/>
</dbReference>
<keyword evidence="5" id="KW-0679">Respiratory chain</keyword>
<dbReference type="Pfam" id="PF08122">
    <property type="entry name" value="NDUF_B12"/>
    <property type="match status" value="1"/>
</dbReference>
<evidence type="ECO:0000256" key="2">
    <source>
        <dbReference type="ARBA" id="ARBA00004298"/>
    </source>
</evidence>
<gene>
    <name evidence="12" type="ORF">QTG54_013774</name>
</gene>
<reference evidence="12" key="1">
    <citation type="submission" date="2023-06" db="EMBL/GenBank/DDBJ databases">
        <title>Survivors Of The Sea: Transcriptome response of Skeletonema marinoi to long-term dormancy.</title>
        <authorList>
            <person name="Pinder M.I.M."/>
            <person name="Kourtchenko O."/>
            <person name="Robertson E.K."/>
            <person name="Larsson T."/>
            <person name="Maumus F."/>
            <person name="Osuna-Cruz C.M."/>
            <person name="Vancaester E."/>
            <person name="Stenow R."/>
            <person name="Vandepoele K."/>
            <person name="Ploug H."/>
            <person name="Bruchert V."/>
            <person name="Godhe A."/>
            <person name="Topel M."/>
        </authorList>
    </citation>
    <scope>NUCLEOTIDE SEQUENCE</scope>
    <source>
        <strain evidence="12">R05AC</strain>
    </source>
</reference>
<evidence type="ECO:0000256" key="5">
    <source>
        <dbReference type="ARBA" id="ARBA00022660"/>
    </source>
</evidence>
<evidence type="ECO:0000256" key="3">
    <source>
        <dbReference type="ARBA" id="ARBA00005667"/>
    </source>
</evidence>
<comment type="function">
    <text evidence="1">Accessory subunit of the mitochondrial membrane respiratory chain NADH dehydrogenase (Complex I), that is believed not to be involved in catalysis. Complex I functions in the transfer of electrons from NADH to the respiratory chain. The immediate electron acceptor for the enzyme is believed to be ubiquinone.</text>
</comment>
<comment type="similarity">
    <text evidence="3">Belongs to the complex I NDUFB3 subunit family.</text>
</comment>
<dbReference type="GO" id="GO:0022900">
    <property type="term" value="P:electron transport chain"/>
    <property type="evidence" value="ECO:0007669"/>
    <property type="project" value="InterPro"/>
</dbReference>
<evidence type="ECO:0000256" key="7">
    <source>
        <dbReference type="ARBA" id="ARBA00022792"/>
    </source>
</evidence>
<dbReference type="Proteomes" id="UP001224775">
    <property type="component" value="Unassembled WGS sequence"/>
</dbReference>
<evidence type="ECO:0000256" key="9">
    <source>
        <dbReference type="ARBA" id="ARBA00022989"/>
    </source>
</evidence>
<accession>A0AAD9D676</accession>
<evidence type="ECO:0000256" key="11">
    <source>
        <dbReference type="ARBA" id="ARBA00023136"/>
    </source>
</evidence>
<proteinExistence type="inferred from homology"/>
<dbReference type="GO" id="GO:0005743">
    <property type="term" value="C:mitochondrial inner membrane"/>
    <property type="evidence" value="ECO:0007669"/>
    <property type="project" value="UniProtKB-SubCell"/>
</dbReference>
<comment type="caution">
    <text evidence="12">The sequence shown here is derived from an EMBL/GenBank/DDBJ whole genome shotgun (WGS) entry which is preliminary data.</text>
</comment>
<evidence type="ECO:0000313" key="13">
    <source>
        <dbReference type="Proteomes" id="UP001224775"/>
    </source>
</evidence>
<evidence type="ECO:0000256" key="8">
    <source>
        <dbReference type="ARBA" id="ARBA00022982"/>
    </source>
</evidence>
<dbReference type="EMBL" id="JATAAI010000033">
    <property type="protein sequence ID" value="KAK1735611.1"/>
    <property type="molecule type" value="Genomic_DNA"/>
</dbReference>
<protein>
    <submittedName>
        <fullName evidence="12">Uncharacterized protein</fullName>
    </submittedName>
</protein>
<keyword evidence="11" id="KW-0472">Membrane</keyword>
<keyword evidence="7" id="KW-0999">Mitochondrion inner membrane</keyword>
<evidence type="ECO:0000256" key="10">
    <source>
        <dbReference type="ARBA" id="ARBA00023128"/>
    </source>
</evidence>
<keyword evidence="8" id="KW-0249">Electron transport</keyword>